<accession>A0A0A8Z7S2</accession>
<keyword evidence="5" id="KW-0067">ATP-binding</keyword>
<name>A0A0A8Z7S2_ARUDO</name>
<dbReference type="InterPro" id="IPR013750">
    <property type="entry name" value="GHMP_kinase_C_dom"/>
</dbReference>
<keyword evidence="2" id="KW-0808">Transferase</keyword>
<dbReference type="Pfam" id="PF08544">
    <property type="entry name" value="GHMP_kinases_C"/>
    <property type="match status" value="1"/>
</dbReference>
<feature type="compositionally biased region" description="Low complexity" evidence="6">
    <location>
        <begin position="1"/>
        <end position="22"/>
    </location>
</feature>
<dbReference type="GO" id="GO:0019287">
    <property type="term" value="P:isopentenyl diphosphate biosynthetic process, mevalonate pathway"/>
    <property type="evidence" value="ECO:0007669"/>
    <property type="project" value="UniProtKB-UniPathway"/>
</dbReference>
<protein>
    <recommendedName>
        <fullName evidence="7">GHMP kinase C-terminal domain-containing protein</fullName>
    </recommendedName>
</protein>
<dbReference type="GO" id="GO:0005777">
    <property type="term" value="C:peroxisome"/>
    <property type="evidence" value="ECO:0007669"/>
    <property type="project" value="TreeGrafter"/>
</dbReference>
<evidence type="ECO:0000313" key="8">
    <source>
        <dbReference type="EMBL" id="JAD32795.1"/>
    </source>
</evidence>
<evidence type="ECO:0000256" key="4">
    <source>
        <dbReference type="ARBA" id="ARBA00022777"/>
    </source>
</evidence>
<dbReference type="InterPro" id="IPR036554">
    <property type="entry name" value="GHMP_kinase_C_sf"/>
</dbReference>
<comment type="pathway">
    <text evidence="1">Isoprenoid biosynthesis; isopentenyl diphosphate biosynthesis via mevalonate pathway.</text>
</comment>
<dbReference type="UniPathway" id="UPA00057"/>
<dbReference type="PANTHER" id="PTHR31814:SF2">
    <property type="entry name" value="PHOSPHOMEVALONATE KINASE"/>
    <property type="match status" value="1"/>
</dbReference>
<reference evidence="8" key="2">
    <citation type="journal article" date="2015" name="Data Brief">
        <title>Shoot transcriptome of the giant reed, Arundo donax.</title>
        <authorList>
            <person name="Barrero R.A."/>
            <person name="Guerrero F.D."/>
            <person name="Moolhuijzen P."/>
            <person name="Goolsby J.A."/>
            <person name="Tidwell J."/>
            <person name="Bellgard S.E."/>
            <person name="Bellgard M.I."/>
        </authorList>
    </citation>
    <scope>NUCLEOTIDE SEQUENCE</scope>
    <source>
        <tissue evidence="8">Shoot tissue taken approximately 20 cm above the soil surface</tissue>
    </source>
</reference>
<organism evidence="8">
    <name type="scientific">Arundo donax</name>
    <name type="common">Giant reed</name>
    <name type="synonym">Donax arundinaceus</name>
    <dbReference type="NCBI Taxonomy" id="35708"/>
    <lineage>
        <taxon>Eukaryota</taxon>
        <taxon>Viridiplantae</taxon>
        <taxon>Streptophyta</taxon>
        <taxon>Embryophyta</taxon>
        <taxon>Tracheophyta</taxon>
        <taxon>Spermatophyta</taxon>
        <taxon>Magnoliopsida</taxon>
        <taxon>Liliopsida</taxon>
        <taxon>Poales</taxon>
        <taxon>Poaceae</taxon>
        <taxon>PACMAD clade</taxon>
        <taxon>Arundinoideae</taxon>
        <taxon>Arundineae</taxon>
        <taxon>Arundo</taxon>
    </lineage>
</organism>
<feature type="domain" description="GHMP kinase C-terminal" evidence="7">
    <location>
        <begin position="103"/>
        <end position="173"/>
    </location>
</feature>
<feature type="region of interest" description="Disordered" evidence="6">
    <location>
        <begin position="1"/>
        <end position="34"/>
    </location>
</feature>
<evidence type="ECO:0000256" key="1">
    <source>
        <dbReference type="ARBA" id="ARBA00005092"/>
    </source>
</evidence>
<dbReference type="PANTHER" id="PTHR31814">
    <property type="match status" value="1"/>
</dbReference>
<evidence type="ECO:0000259" key="7">
    <source>
        <dbReference type="Pfam" id="PF08544"/>
    </source>
</evidence>
<dbReference type="GO" id="GO:0005524">
    <property type="term" value="F:ATP binding"/>
    <property type="evidence" value="ECO:0007669"/>
    <property type="project" value="UniProtKB-KW"/>
</dbReference>
<evidence type="ECO:0000256" key="6">
    <source>
        <dbReference type="SAM" id="MobiDB-lite"/>
    </source>
</evidence>
<dbReference type="Gene3D" id="3.30.70.890">
    <property type="entry name" value="GHMP kinase, C-terminal domain"/>
    <property type="match status" value="1"/>
</dbReference>
<dbReference type="GO" id="GO:0004631">
    <property type="term" value="F:phosphomevalonate kinase activity"/>
    <property type="evidence" value="ECO:0007669"/>
    <property type="project" value="TreeGrafter"/>
</dbReference>
<evidence type="ECO:0000256" key="3">
    <source>
        <dbReference type="ARBA" id="ARBA00022741"/>
    </source>
</evidence>
<keyword evidence="3" id="KW-0547">Nucleotide-binding</keyword>
<dbReference type="GO" id="GO:0010142">
    <property type="term" value="P:farnesyl diphosphate biosynthetic process, mevalonate pathway"/>
    <property type="evidence" value="ECO:0007669"/>
    <property type="project" value="TreeGrafter"/>
</dbReference>
<sequence length="208" mass="22394">MTLLLGEPGTGGSSTPSMVGSVKRWQKSDPPKSKDTWSKLAIANSVLENQLRNLNKLSEDHWEAYESVVWSCSHLACRKWTEVATDQHQELVVRSLLAARDAFLEIRHHMREMGLAAGVSIEPKSQTELLDSTVNMEGVLLAGVPGAGGFDAVFSVTLGDSSGAVANAWSSAGVLPLLVREDRRGVSLEDGDPRTREVSAAVSSIQIN</sequence>
<evidence type="ECO:0000256" key="5">
    <source>
        <dbReference type="ARBA" id="ARBA00022840"/>
    </source>
</evidence>
<reference evidence="8" key="1">
    <citation type="submission" date="2014-09" db="EMBL/GenBank/DDBJ databases">
        <authorList>
            <person name="Magalhaes I.L.F."/>
            <person name="Oliveira U."/>
            <person name="Santos F.R."/>
            <person name="Vidigal T.H.D.A."/>
            <person name="Brescovit A.D."/>
            <person name="Santos A.J."/>
        </authorList>
    </citation>
    <scope>NUCLEOTIDE SEQUENCE</scope>
    <source>
        <tissue evidence="8">Shoot tissue taken approximately 20 cm above the soil surface</tissue>
    </source>
</reference>
<dbReference type="EMBL" id="GBRH01265100">
    <property type="protein sequence ID" value="JAD32795.1"/>
    <property type="molecule type" value="Transcribed_RNA"/>
</dbReference>
<dbReference type="InterPro" id="IPR035102">
    <property type="entry name" value="Phosphomevalonate_kinase"/>
</dbReference>
<evidence type="ECO:0000256" key="2">
    <source>
        <dbReference type="ARBA" id="ARBA00022679"/>
    </source>
</evidence>
<proteinExistence type="predicted"/>
<dbReference type="AlphaFoldDB" id="A0A0A8Z7S2"/>
<keyword evidence="4" id="KW-0418">Kinase</keyword>